<dbReference type="OrthoDB" id="1634048at2"/>
<evidence type="ECO:0000259" key="1">
    <source>
        <dbReference type="Pfam" id="PF07057"/>
    </source>
</evidence>
<evidence type="ECO:0000259" key="2">
    <source>
        <dbReference type="Pfam" id="PF18340"/>
    </source>
</evidence>
<comment type="caution">
    <text evidence="3">The sequence shown here is derived from an EMBL/GenBank/DDBJ whole genome shotgun (WGS) entry which is preliminary data.</text>
</comment>
<feature type="domain" description="DNA helicase TraI type C-terminal" evidence="1">
    <location>
        <begin position="862"/>
        <end position="942"/>
    </location>
</feature>
<dbReference type="GO" id="GO:0016818">
    <property type="term" value="F:hydrolase activity, acting on acid anhydrides, in phosphorus-containing anhydrides"/>
    <property type="evidence" value="ECO:0007669"/>
    <property type="project" value="InterPro"/>
</dbReference>
<dbReference type="AlphaFoldDB" id="G2H226"/>
<dbReference type="Pfam" id="PF18340">
    <property type="entry name" value="TraI_2B"/>
    <property type="match status" value="1"/>
</dbReference>
<keyword evidence="3" id="KW-0067">ATP-binding</keyword>
<sequence length="958" mass="105626">MKWAKTAVVTQVNGQREQAALTAAIRTQLKASGQLDKVDTTISVLQPVWLDSKSRHQRENYRAGMMMEQWDNEKKAMHRYQIDKVIDNSNTLRLISETGQVRAEKINKLDSSWSLFAQKQIAVAVGEQLKAVGREMKGKIKAHEALKVTAISKTGVTVESQGKNFTLDRSRALKLSPDYVESLGASVSDKNQILAAISARDLNAATLNQLARSGDKATLYTAMPLDRAEKRLISHPHYRLASEQVKTQAGTDNLDKAISQNRENLLSPVQQSVALGLSRAQTQGIDFSALTLISASLGWSPNVTVNQIKAEIEQQKKQGDLININSISDTGRLVPRVTYEREKSIIRTIAQGKNAVTPLMASIPPQYLEGLTDGQKAATCMILKSSDQFLAIQGFAGTGKTTQFKAVMAAMGSLPDNQRPQVMGLAPTHRAVHEMQGAGICSQTLASFLSEARQQALAGETPDYHNTVFIIDESSMMGNRDMAELYQQISRGHGRAISSGDSAQLQAIEPGQPFKLMQQRSAIDIAIMKDIVRQTPALKPAIYSMIEGNTRDALNRIETVTPDRIPRQPQAWTPTASVMEFKKEQVKQTNTVSQQKNRDAPTDIISAISQDYSGRTVDAKNNTLIVAHLNEDRCAINAQIHHQLQAAGELGNTESLLSILEPVRTLHNELRRAANFSPHIDKIALMNSQYYTVTGVDDKAGIVTLRDSEGKAQLISNFENSTQAIALYKPREIRVSTGDKLRFTRSDNDRGYVANSLWQVSKIDSNGSITLTHGEHNKRLDPKQAIEDRHIDLAYAVTSYGAQGASSRYVITLEGTEGSRKNRATREGGYVTLSRAKEHVQVYTDDREKWLRALEHQKKYPTAHDLLHGANDKAAQIAEQLIASATPMQNTALGRKLLQTCGLGSGESMAKFIAPGRKYPTPHIALPVWDSNGKRAGVYLDEIRLQQEGSKIELNHQP</sequence>
<reference evidence="3 4" key="1">
    <citation type="journal article" date="2012" name="Genome Res.">
        <title>Genomic basis of endosymbiont-conferred protection against an insect parasitoid.</title>
        <authorList>
            <person name="Hansen A.K."/>
            <person name="Vorburger C."/>
            <person name="Moran N.A."/>
        </authorList>
    </citation>
    <scope>NUCLEOTIDE SEQUENCE [LARGE SCALE GENOMIC DNA]</scope>
    <source>
        <strain evidence="4">R5.15</strain>
    </source>
</reference>
<dbReference type="SUPFAM" id="SSF52540">
    <property type="entry name" value="P-loop containing nucleoside triphosphate hydrolases"/>
    <property type="match status" value="2"/>
</dbReference>
<dbReference type="Pfam" id="PF07057">
    <property type="entry name" value="TraI_C"/>
    <property type="match status" value="1"/>
</dbReference>
<dbReference type="InterPro" id="IPR009767">
    <property type="entry name" value="DNA_helicase_TraI_C"/>
</dbReference>
<dbReference type="RefSeq" id="WP_006707752.1">
    <property type="nucleotide sequence ID" value="NZ_AGCA01000502.1"/>
</dbReference>
<name>G2H226_9ENTR</name>
<dbReference type="InterPro" id="IPR027417">
    <property type="entry name" value="P-loop_NTPase"/>
</dbReference>
<dbReference type="Gene3D" id="2.30.30.940">
    <property type="match status" value="1"/>
</dbReference>
<dbReference type="GO" id="GO:0003677">
    <property type="term" value="F:DNA binding"/>
    <property type="evidence" value="ECO:0007669"/>
    <property type="project" value="InterPro"/>
</dbReference>
<dbReference type="GO" id="GO:0005524">
    <property type="term" value="F:ATP binding"/>
    <property type="evidence" value="ECO:0007669"/>
    <property type="project" value="InterPro"/>
</dbReference>
<keyword evidence="3" id="KW-0378">Hydrolase</keyword>
<keyword evidence="4" id="KW-1185">Reference proteome</keyword>
<gene>
    <name evidence="3" type="ORF">Rin_00021230</name>
</gene>
<dbReference type="GO" id="GO:0003678">
    <property type="term" value="F:DNA helicase activity"/>
    <property type="evidence" value="ECO:0007669"/>
    <property type="project" value="InterPro"/>
</dbReference>
<dbReference type="Proteomes" id="UP000004116">
    <property type="component" value="Unassembled WGS sequence"/>
</dbReference>
<dbReference type="Pfam" id="PF13604">
    <property type="entry name" value="AAA_30"/>
    <property type="match status" value="1"/>
</dbReference>
<dbReference type="Gene3D" id="3.40.50.300">
    <property type="entry name" value="P-loop containing nucleotide triphosphate hydrolases"/>
    <property type="match status" value="2"/>
</dbReference>
<dbReference type="InterPro" id="IPR040668">
    <property type="entry name" value="TraI_2B"/>
</dbReference>
<dbReference type="PATRIC" id="fig|1005043.3.peg.1952"/>
<keyword evidence="3" id="KW-0547">Nucleotide-binding</keyword>
<organism evidence="3 4">
    <name type="scientific">Candidatus Regiella insecticola 5.15</name>
    <dbReference type="NCBI Taxonomy" id="1005043"/>
    <lineage>
        <taxon>Bacteria</taxon>
        <taxon>Pseudomonadati</taxon>
        <taxon>Pseudomonadota</taxon>
        <taxon>Gammaproteobacteria</taxon>
        <taxon>Enterobacterales</taxon>
        <taxon>Enterobacteriaceae</taxon>
        <taxon>aphid secondary symbionts</taxon>
        <taxon>Candidatus Regiella</taxon>
    </lineage>
</organism>
<dbReference type="CDD" id="cd17933">
    <property type="entry name" value="DEXSc_RecD-like"/>
    <property type="match status" value="1"/>
</dbReference>
<proteinExistence type="predicted"/>
<evidence type="ECO:0000313" key="3">
    <source>
        <dbReference type="EMBL" id="EGY27955.1"/>
    </source>
</evidence>
<evidence type="ECO:0000313" key="4">
    <source>
        <dbReference type="Proteomes" id="UP000004116"/>
    </source>
</evidence>
<accession>G2H226</accession>
<feature type="domain" description="TraI 2B/2B-like" evidence="2">
    <location>
        <begin position="44"/>
        <end position="123"/>
    </location>
</feature>
<protein>
    <submittedName>
        <fullName evidence="3">DNA helicase</fullName>
    </submittedName>
</protein>
<dbReference type="EMBL" id="AGCA01000502">
    <property type="protein sequence ID" value="EGY27955.1"/>
    <property type="molecule type" value="Genomic_DNA"/>
</dbReference>
<keyword evidence="3" id="KW-0347">Helicase</keyword>